<evidence type="ECO:0000256" key="1">
    <source>
        <dbReference type="SAM" id="MobiDB-lite"/>
    </source>
</evidence>
<feature type="region of interest" description="Disordered" evidence="1">
    <location>
        <begin position="1"/>
        <end position="23"/>
    </location>
</feature>
<comment type="caution">
    <text evidence="2">The sequence shown here is derived from an EMBL/GenBank/DDBJ whole genome shotgun (WGS) entry which is preliminary data.</text>
</comment>
<dbReference type="AlphaFoldDB" id="A0A0F8ZDM8"/>
<sequence length="23" mass="2491">FVLEGRAPDDGEMQAAALSEIDR</sequence>
<proteinExistence type="predicted"/>
<name>A0A0F8ZDM8_9ZZZZ</name>
<reference evidence="2" key="1">
    <citation type="journal article" date="2015" name="Nature">
        <title>Complex archaea that bridge the gap between prokaryotes and eukaryotes.</title>
        <authorList>
            <person name="Spang A."/>
            <person name="Saw J.H."/>
            <person name="Jorgensen S.L."/>
            <person name="Zaremba-Niedzwiedzka K."/>
            <person name="Martijn J."/>
            <person name="Lind A.E."/>
            <person name="van Eijk R."/>
            <person name="Schleper C."/>
            <person name="Guy L."/>
            <person name="Ettema T.J."/>
        </authorList>
    </citation>
    <scope>NUCLEOTIDE SEQUENCE</scope>
</reference>
<gene>
    <name evidence="2" type="ORF">LCGC14_2982540</name>
</gene>
<evidence type="ECO:0000313" key="2">
    <source>
        <dbReference type="EMBL" id="KKK64604.1"/>
    </source>
</evidence>
<organism evidence="2">
    <name type="scientific">marine sediment metagenome</name>
    <dbReference type="NCBI Taxonomy" id="412755"/>
    <lineage>
        <taxon>unclassified sequences</taxon>
        <taxon>metagenomes</taxon>
        <taxon>ecological metagenomes</taxon>
    </lineage>
</organism>
<dbReference type="EMBL" id="LAZR01060947">
    <property type="protein sequence ID" value="KKK64604.1"/>
    <property type="molecule type" value="Genomic_DNA"/>
</dbReference>
<accession>A0A0F8ZDM8</accession>
<protein>
    <submittedName>
        <fullName evidence="2">Uncharacterized protein</fullName>
    </submittedName>
</protein>
<feature type="non-terminal residue" evidence="2">
    <location>
        <position position="1"/>
    </location>
</feature>